<feature type="non-terminal residue" evidence="1">
    <location>
        <position position="202"/>
    </location>
</feature>
<proteinExistence type="predicted"/>
<feature type="non-terminal residue" evidence="1">
    <location>
        <position position="1"/>
    </location>
</feature>
<keyword evidence="3" id="KW-1185">Reference proteome</keyword>
<reference evidence="2 3" key="2">
    <citation type="submission" date="2024-05" db="EMBL/GenBank/DDBJ databases">
        <authorList>
            <person name="Chen Y."/>
            <person name="Shah S."/>
            <person name="Dougan E. K."/>
            <person name="Thang M."/>
            <person name="Chan C."/>
        </authorList>
    </citation>
    <scope>NUCLEOTIDE SEQUENCE [LARGE SCALE GENOMIC DNA]</scope>
</reference>
<sequence length="202" mass="22707">DIMDLFKAYMMAGTTMVRHKNVWGSITDLFDRDFFGTLPDTKEADVAFILDDFPNLTSAEFLEIILVSHDMDCYIQGLKAEDGEELQLTKTNSAFCHDHASGPTSDSEACDGWQPTSSFALPVSAFKDKMWKAIAYSDWNSDYAVRRLIFKGHPVCTSLSTFEEEIPLGNIFISIELSLKPQIKPIAWMPGQKVQADTYPCK</sequence>
<evidence type="ECO:0000313" key="3">
    <source>
        <dbReference type="Proteomes" id="UP001152797"/>
    </source>
</evidence>
<dbReference type="AlphaFoldDB" id="A0A9P1DMQ9"/>
<reference evidence="1" key="1">
    <citation type="submission" date="2022-10" db="EMBL/GenBank/DDBJ databases">
        <authorList>
            <person name="Chen Y."/>
            <person name="Dougan E. K."/>
            <person name="Chan C."/>
            <person name="Rhodes N."/>
            <person name="Thang M."/>
        </authorList>
    </citation>
    <scope>NUCLEOTIDE SEQUENCE</scope>
</reference>
<evidence type="ECO:0000313" key="1">
    <source>
        <dbReference type="EMBL" id="CAI4012331.1"/>
    </source>
</evidence>
<protein>
    <submittedName>
        <fullName evidence="1">Uncharacterized protein</fullName>
    </submittedName>
</protein>
<dbReference type="EMBL" id="CAMXCT010005430">
    <property type="protein sequence ID" value="CAI4012331.1"/>
    <property type="molecule type" value="Genomic_DNA"/>
</dbReference>
<dbReference type="Proteomes" id="UP001152797">
    <property type="component" value="Unassembled WGS sequence"/>
</dbReference>
<organism evidence="1">
    <name type="scientific">Cladocopium goreaui</name>
    <dbReference type="NCBI Taxonomy" id="2562237"/>
    <lineage>
        <taxon>Eukaryota</taxon>
        <taxon>Sar</taxon>
        <taxon>Alveolata</taxon>
        <taxon>Dinophyceae</taxon>
        <taxon>Suessiales</taxon>
        <taxon>Symbiodiniaceae</taxon>
        <taxon>Cladocopium</taxon>
    </lineage>
</organism>
<gene>
    <name evidence="1" type="ORF">C1SCF055_LOCUS37402</name>
</gene>
<accession>A0A9P1DMQ9</accession>
<comment type="caution">
    <text evidence="1">The sequence shown here is derived from an EMBL/GenBank/DDBJ whole genome shotgun (WGS) entry which is preliminary data.</text>
</comment>
<dbReference type="EMBL" id="CAMXCT030005430">
    <property type="protein sequence ID" value="CAL4799643.1"/>
    <property type="molecule type" value="Genomic_DNA"/>
</dbReference>
<dbReference type="EMBL" id="CAMXCT020005430">
    <property type="protein sequence ID" value="CAL1165706.1"/>
    <property type="molecule type" value="Genomic_DNA"/>
</dbReference>
<name>A0A9P1DMQ9_9DINO</name>
<evidence type="ECO:0000313" key="2">
    <source>
        <dbReference type="EMBL" id="CAL4799643.1"/>
    </source>
</evidence>